<dbReference type="PANTHER" id="PTHR46558">
    <property type="entry name" value="TRACRIPTIONAL REGULATORY PROTEIN-RELATED-RELATED"/>
    <property type="match status" value="1"/>
</dbReference>
<accession>A0A8S5SIV0</accession>
<dbReference type="EMBL" id="BK032607">
    <property type="protein sequence ID" value="DAF50957.1"/>
    <property type="molecule type" value="Genomic_DNA"/>
</dbReference>
<reference evidence="3" key="1">
    <citation type="journal article" date="2021" name="Proc. Natl. Acad. Sci. U.S.A.">
        <title>A Catalog of Tens of Thousands of Viruses from Human Metagenomes Reveals Hidden Associations with Chronic Diseases.</title>
        <authorList>
            <person name="Tisza M.J."/>
            <person name="Buck C.B."/>
        </authorList>
    </citation>
    <scope>NUCLEOTIDE SEQUENCE</scope>
    <source>
        <strain evidence="3">Ctvhu9</strain>
    </source>
</reference>
<sequence length="143" mass="16289">MSREFIAQKLKELRKKSGLTADEVGKLINKSGKTVNAWENNHGQPDAEILIALCDIYKVDDILAEFREMPNKSNTMILTNHEKDLVYAYRNHPEHQYTIDTILKINDNLIPTVKAARSDGNNQPIEIVNLPDLSKFEPDDTDL</sequence>
<keyword evidence="1" id="KW-0238">DNA-binding</keyword>
<dbReference type="PROSITE" id="PS50943">
    <property type="entry name" value="HTH_CROC1"/>
    <property type="match status" value="1"/>
</dbReference>
<organism evidence="3">
    <name type="scientific">Siphoviridae sp. ctvhu9</name>
    <dbReference type="NCBI Taxonomy" id="2827968"/>
    <lineage>
        <taxon>Viruses</taxon>
        <taxon>Duplodnaviria</taxon>
        <taxon>Heunggongvirae</taxon>
        <taxon>Uroviricota</taxon>
        <taxon>Caudoviricetes</taxon>
    </lineage>
</organism>
<dbReference type="Pfam" id="PF01381">
    <property type="entry name" value="HTH_3"/>
    <property type="match status" value="1"/>
</dbReference>
<dbReference type="SMART" id="SM00530">
    <property type="entry name" value="HTH_XRE"/>
    <property type="match status" value="1"/>
</dbReference>
<evidence type="ECO:0000313" key="3">
    <source>
        <dbReference type="EMBL" id="DAF50957.1"/>
    </source>
</evidence>
<name>A0A8S5SIV0_9CAUD</name>
<dbReference type="GO" id="GO:0003677">
    <property type="term" value="F:DNA binding"/>
    <property type="evidence" value="ECO:0007669"/>
    <property type="project" value="UniProtKB-KW"/>
</dbReference>
<feature type="domain" description="HTH cro/C1-type" evidence="2">
    <location>
        <begin position="10"/>
        <end position="62"/>
    </location>
</feature>
<protein>
    <submittedName>
        <fullName evidence="3">Helix-turn-helix domain protein</fullName>
    </submittedName>
</protein>
<dbReference type="CDD" id="cd00093">
    <property type="entry name" value="HTH_XRE"/>
    <property type="match status" value="1"/>
</dbReference>
<dbReference type="PANTHER" id="PTHR46558:SF11">
    <property type="entry name" value="HTH-TYPE TRANSCRIPTIONAL REGULATOR XRE"/>
    <property type="match status" value="1"/>
</dbReference>
<dbReference type="Gene3D" id="1.10.260.40">
    <property type="entry name" value="lambda repressor-like DNA-binding domains"/>
    <property type="match status" value="1"/>
</dbReference>
<evidence type="ECO:0000256" key="1">
    <source>
        <dbReference type="ARBA" id="ARBA00023125"/>
    </source>
</evidence>
<evidence type="ECO:0000259" key="2">
    <source>
        <dbReference type="PROSITE" id="PS50943"/>
    </source>
</evidence>
<dbReference type="SUPFAM" id="SSF47413">
    <property type="entry name" value="lambda repressor-like DNA-binding domains"/>
    <property type="match status" value="1"/>
</dbReference>
<dbReference type="InterPro" id="IPR001387">
    <property type="entry name" value="Cro/C1-type_HTH"/>
</dbReference>
<proteinExistence type="predicted"/>
<dbReference type="InterPro" id="IPR010982">
    <property type="entry name" value="Lambda_DNA-bd_dom_sf"/>
</dbReference>